<dbReference type="InterPro" id="IPR036465">
    <property type="entry name" value="vWFA_dom_sf"/>
</dbReference>
<accession>A0A967C9P4</accession>
<sequence length="285" mass="30022">MTLFPIRAVAAILAKTAVILGFLTIPAGLARADDDVSDLRRSLAQSAGPAQVVDLELVLAVDASSSVSAEEFDLQMRGFADAFRDPAVAAAIRATGELGVAIAMIQWSDNRRQHVAIDWQHLTTPQSTEAYAEVIDSTPRFLDGGGTAIGGAIEFGVRAIERNGFEGVRKVIDISGDGRANQGAQPAKLRDLAVLQGVTINGLAILNEDSSVDSYYRTSVIGGTGAFVMTANNYEDFAAAMLEKLIKEIGAVPIAEGPIEVPEAPGGTQLTERPVPAERGFLPGY</sequence>
<dbReference type="RefSeq" id="WP_167220366.1">
    <property type="nucleotide sequence ID" value="NZ_JAAQPH010000001.1"/>
</dbReference>
<keyword evidence="3" id="KW-1185">Reference proteome</keyword>
<organism evidence="2 3">
    <name type="scientific">Pelagibius litoralis</name>
    <dbReference type="NCBI Taxonomy" id="374515"/>
    <lineage>
        <taxon>Bacteria</taxon>
        <taxon>Pseudomonadati</taxon>
        <taxon>Pseudomonadota</taxon>
        <taxon>Alphaproteobacteria</taxon>
        <taxon>Rhodospirillales</taxon>
        <taxon>Rhodovibrionaceae</taxon>
        <taxon>Pelagibius</taxon>
    </lineage>
</organism>
<dbReference type="Pfam" id="PF06707">
    <property type="entry name" value="DUF1194"/>
    <property type="match status" value="1"/>
</dbReference>
<dbReference type="InterPro" id="IPR002035">
    <property type="entry name" value="VWF_A"/>
</dbReference>
<feature type="domain" description="VWFA" evidence="1">
    <location>
        <begin position="56"/>
        <end position="249"/>
    </location>
</feature>
<comment type="caution">
    <text evidence="2">The sequence shown here is derived from an EMBL/GenBank/DDBJ whole genome shotgun (WGS) entry which is preliminary data.</text>
</comment>
<dbReference type="Gene3D" id="3.40.50.410">
    <property type="entry name" value="von Willebrand factor, type A domain"/>
    <property type="match status" value="1"/>
</dbReference>
<dbReference type="EMBL" id="JAAQPH010000001">
    <property type="protein sequence ID" value="NIA67078.1"/>
    <property type="molecule type" value="Genomic_DNA"/>
</dbReference>
<name>A0A967C9P4_9PROT</name>
<proteinExistence type="predicted"/>
<dbReference type="SUPFAM" id="SSF53300">
    <property type="entry name" value="vWA-like"/>
    <property type="match status" value="1"/>
</dbReference>
<dbReference type="PROSITE" id="PS50234">
    <property type="entry name" value="VWFA"/>
    <property type="match status" value="1"/>
</dbReference>
<dbReference type="AlphaFoldDB" id="A0A967C9P4"/>
<dbReference type="InterPro" id="IPR010607">
    <property type="entry name" value="DUF1194"/>
</dbReference>
<dbReference type="Proteomes" id="UP000761264">
    <property type="component" value="Unassembled WGS sequence"/>
</dbReference>
<gene>
    <name evidence="2" type="ORF">HBA54_00560</name>
</gene>
<evidence type="ECO:0000259" key="1">
    <source>
        <dbReference type="PROSITE" id="PS50234"/>
    </source>
</evidence>
<protein>
    <submittedName>
        <fullName evidence="2">DUF1194 domain-containing protein</fullName>
    </submittedName>
</protein>
<evidence type="ECO:0000313" key="2">
    <source>
        <dbReference type="EMBL" id="NIA67078.1"/>
    </source>
</evidence>
<reference evidence="2" key="1">
    <citation type="submission" date="2020-03" db="EMBL/GenBank/DDBJ databases">
        <title>Genome of Pelagibius litoralis DSM 21314T.</title>
        <authorList>
            <person name="Wang G."/>
        </authorList>
    </citation>
    <scope>NUCLEOTIDE SEQUENCE</scope>
    <source>
        <strain evidence="2">DSM 21314</strain>
    </source>
</reference>
<evidence type="ECO:0000313" key="3">
    <source>
        <dbReference type="Proteomes" id="UP000761264"/>
    </source>
</evidence>